<dbReference type="AlphaFoldDB" id="A0A2M9ZQN4"/>
<evidence type="ECO:0008006" key="8">
    <source>
        <dbReference type="Google" id="ProtNLM"/>
    </source>
</evidence>
<dbReference type="Proteomes" id="UP000231962">
    <property type="component" value="Unassembled WGS sequence"/>
</dbReference>
<dbReference type="SUPFAM" id="SSF141868">
    <property type="entry name" value="EAL domain-like"/>
    <property type="match status" value="1"/>
</dbReference>
<dbReference type="PROSITE" id="PS50887">
    <property type="entry name" value="GGDEF"/>
    <property type="match status" value="1"/>
</dbReference>
<dbReference type="InterPro" id="IPR035965">
    <property type="entry name" value="PAS-like_dom_sf"/>
</dbReference>
<proteinExistence type="predicted"/>
<dbReference type="Pfam" id="PF00563">
    <property type="entry name" value="EAL"/>
    <property type="match status" value="1"/>
</dbReference>
<dbReference type="Proteomes" id="UP000231990">
    <property type="component" value="Unassembled WGS sequence"/>
</dbReference>
<dbReference type="Pfam" id="PF00990">
    <property type="entry name" value="GGDEF"/>
    <property type="match status" value="1"/>
</dbReference>
<sequence>MLRNIRKMNNLHNLIQSSPESEKIASMLSIAFDLAKDMIFITDANGMVFSANSSFKNIVGVKESNLKSNQVHWSAFFSESDQGKISDQIALRSVENAKRLITKIRCSSGLSIPLECKIITSIDGSFVFAGSRLSITEYTLSQLKSSDFEYRTLVNNTKDIVYTLSTDGTILFLNPSFQKITGWRCQEWIGCKFHSLLHPEDRELGLRRFEAIMKYGSSQSAEILRLQRKDGSYSHIDFHSFRYDDSKNDMIKISGTGRDISSTVEELEKFKYYALHDDLCEIPNRKYFRQKLEEAFQAYSERNDLSIAVVFLDLDRFKYVNDTLGHLMGNEVIRIIGTRLKSCLQKDPNVFFGRFGGDEFGILIRDFRSLQSLVLLTENLRNELQSPINLSDGNKVSVSISFGLALMNNFYKDADEILRDADIALYNVKSRGGNGYDIFIPQMYSNIKSIFHLEGDLREAIKNEEFQLYFQPIWSARTKRITCFEALLRWEHKKLGFVPTSEFIAIAEESGQILEIGKAVIKMACIQLQKFQSINVFVPISINISPTQFFRQNVLETIHHYAAQYNVSPNLIRIEILEGTAFSNLEQSIKIMQQLKNSGFQIYLDDFGTGYSSLNYLLKFPINALKIDKSFIEKIESGEKGLEIIQTIVQLGKKLGIQVIAEGVESRKAYKTLKNIGCDLMQGYLIGKPLSAEKTMKLNFDKYI</sequence>
<dbReference type="InterPro" id="IPR043128">
    <property type="entry name" value="Rev_trsase/Diguanyl_cyclase"/>
</dbReference>
<name>A0A2M9ZQN4_9LEPT</name>
<feature type="domain" description="PAS" evidence="1">
    <location>
        <begin position="146"/>
        <end position="216"/>
    </location>
</feature>
<dbReference type="Gene3D" id="3.30.450.20">
    <property type="entry name" value="PAS domain"/>
    <property type="match status" value="2"/>
</dbReference>
<evidence type="ECO:0000313" key="6">
    <source>
        <dbReference type="Proteomes" id="UP000231962"/>
    </source>
</evidence>
<dbReference type="Gene3D" id="3.30.70.270">
    <property type="match status" value="1"/>
</dbReference>
<evidence type="ECO:0000259" key="1">
    <source>
        <dbReference type="PROSITE" id="PS50112"/>
    </source>
</evidence>
<dbReference type="GO" id="GO:0006355">
    <property type="term" value="P:regulation of DNA-templated transcription"/>
    <property type="evidence" value="ECO:0007669"/>
    <property type="project" value="InterPro"/>
</dbReference>
<protein>
    <recommendedName>
        <fullName evidence="8">GGDEF domain-containing protein</fullName>
    </recommendedName>
</protein>
<dbReference type="NCBIfam" id="TIGR00229">
    <property type="entry name" value="sensory_box"/>
    <property type="match status" value="1"/>
</dbReference>
<feature type="domain" description="GGDEF" evidence="3">
    <location>
        <begin position="305"/>
        <end position="441"/>
    </location>
</feature>
<dbReference type="InterPro" id="IPR000160">
    <property type="entry name" value="GGDEF_dom"/>
</dbReference>
<accession>A0A2M9ZQN4</accession>
<dbReference type="CDD" id="cd00130">
    <property type="entry name" value="PAS"/>
    <property type="match status" value="1"/>
</dbReference>
<evidence type="ECO:0000313" key="4">
    <source>
        <dbReference type="EMBL" id="PJZ70423.1"/>
    </source>
</evidence>
<dbReference type="Pfam" id="PF00989">
    <property type="entry name" value="PAS"/>
    <property type="match status" value="1"/>
</dbReference>
<dbReference type="SMART" id="SM00267">
    <property type="entry name" value="GGDEF"/>
    <property type="match status" value="1"/>
</dbReference>
<dbReference type="InterPro" id="IPR000014">
    <property type="entry name" value="PAS"/>
</dbReference>
<evidence type="ECO:0000313" key="5">
    <source>
        <dbReference type="EMBL" id="PJZ74259.1"/>
    </source>
</evidence>
<feature type="domain" description="PAS" evidence="1">
    <location>
        <begin position="24"/>
        <end position="97"/>
    </location>
</feature>
<dbReference type="InterPro" id="IPR001633">
    <property type="entry name" value="EAL_dom"/>
</dbReference>
<dbReference type="EMBL" id="NPDY01000003">
    <property type="protein sequence ID" value="PJZ70423.1"/>
    <property type="molecule type" value="Genomic_DNA"/>
</dbReference>
<dbReference type="InterPro" id="IPR052155">
    <property type="entry name" value="Biofilm_reg_signaling"/>
</dbReference>
<dbReference type="InterPro" id="IPR035919">
    <property type="entry name" value="EAL_sf"/>
</dbReference>
<dbReference type="PROSITE" id="PS50883">
    <property type="entry name" value="EAL"/>
    <property type="match status" value="1"/>
</dbReference>
<reference evidence="6 7" key="1">
    <citation type="submission" date="2017-07" db="EMBL/GenBank/DDBJ databases">
        <title>Leptospira spp. isolated from tropical soils.</title>
        <authorList>
            <person name="Thibeaux R."/>
            <person name="Iraola G."/>
            <person name="Ferres I."/>
            <person name="Bierque E."/>
            <person name="Girault D."/>
            <person name="Soupe-Gilbert M.-E."/>
            <person name="Picardeau M."/>
            <person name="Goarant C."/>
        </authorList>
    </citation>
    <scope>NUCLEOTIDE SEQUENCE [LARGE SCALE GENOMIC DNA]</scope>
    <source>
        <strain evidence="5 7">FH1-B-B1</strain>
        <strain evidence="4 6">FH1-B-C1</strain>
    </source>
</reference>
<dbReference type="InterPro" id="IPR013767">
    <property type="entry name" value="PAS_fold"/>
</dbReference>
<dbReference type="NCBIfam" id="TIGR00254">
    <property type="entry name" value="GGDEF"/>
    <property type="match status" value="1"/>
</dbReference>
<dbReference type="SUPFAM" id="SSF55073">
    <property type="entry name" value="Nucleotide cyclase"/>
    <property type="match status" value="1"/>
</dbReference>
<dbReference type="Pfam" id="PF13426">
    <property type="entry name" value="PAS_9"/>
    <property type="match status" value="1"/>
</dbReference>
<gene>
    <name evidence="4" type="ORF">CH360_05360</name>
    <name evidence="5" type="ORF">CH373_04940</name>
</gene>
<dbReference type="SUPFAM" id="SSF55785">
    <property type="entry name" value="PYP-like sensor domain (PAS domain)"/>
    <property type="match status" value="2"/>
</dbReference>
<comment type="caution">
    <text evidence="5">The sequence shown here is derived from an EMBL/GenBank/DDBJ whole genome shotgun (WGS) entry which is preliminary data.</text>
</comment>
<evidence type="ECO:0000313" key="7">
    <source>
        <dbReference type="Proteomes" id="UP000231990"/>
    </source>
</evidence>
<dbReference type="PANTHER" id="PTHR44757:SF2">
    <property type="entry name" value="BIOFILM ARCHITECTURE MAINTENANCE PROTEIN MBAA"/>
    <property type="match status" value="1"/>
</dbReference>
<dbReference type="InterPro" id="IPR029787">
    <property type="entry name" value="Nucleotide_cyclase"/>
</dbReference>
<organism evidence="5 7">
    <name type="scientific">Leptospira perolatii</name>
    <dbReference type="NCBI Taxonomy" id="2023191"/>
    <lineage>
        <taxon>Bacteria</taxon>
        <taxon>Pseudomonadati</taxon>
        <taxon>Spirochaetota</taxon>
        <taxon>Spirochaetia</taxon>
        <taxon>Leptospirales</taxon>
        <taxon>Leptospiraceae</taxon>
        <taxon>Leptospira</taxon>
    </lineage>
</organism>
<dbReference type="SMART" id="SM00052">
    <property type="entry name" value="EAL"/>
    <property type="match status" value="1"/>
</dbReference>
<feature type="domain" description="EAL" evidence="2">
    <location>
        <begin position="450"/>
        <end position="703"/>
    </location>
</feature>
<evidence type="ECO:0000259" key="2">
    <source>
        <dbReference type="PROSITE" id="PS50883"/>
    </source>
</evidence>
<keyword evidence="6" id="KW-1185">Reference proteome</keyword>
<dbReference type="PANTHER" id="PTHR44757">
    <property type="entry name" value="DIGUANYLATE CYCLASE DGCP"/>
    <property type="match status" value="1"/>
</dbReference>
<dbReference type="PROSITE" id="PS50112">
    <property type="entry name" value="PAS"/>
    <property type="match status" value="2"/>
</dbReference>
<dbReference type="CDD" id="cd01948">
    <property type="entry name" value="EAL"/>
    <property type="match status" value="1"/>
</dbReference>
<dbReference type="EMBL" id="NPDZ01000002">
    <property type="protein sequence ID" value="PJZ74259.1"/>
    <property type="molecule type" value="Genomic_DNA"/>
</dbReference>
<dbReference type="SMART" id="SM00091">
    <property type="entry name" value="PAS"/>
    <property type="match status" value="2"/>
</dbReference>
<dbReference type="Gene3D" id="3.20.20.450">
    <property type="entry name" value="EAL domain"/>
    <property type="match status" value="1"/>
</dbReference>
<evidence type="ECO:0000259" key="3">
    <source>
        <dbReference type="PROSITE" id="PS50887"/>
    </source>
</evidence>
<dbReference type="CDD" id="cd01949">
    <property type="entry name" value="GGDEF"/>
    <property type="match status" value="1"/>
</dbReference>
<dbReference type="OrthoDB" id="310793at2"/>